<evidence type="ECO:0000256" key="1">
    <source>
        <dbReference type="ARBA" id="ARBA00022723"/>
    </source>
</evidence>
<dbReference type="Pfam" id="PF00491">
    <property type="entry name" value="Arginase"/>
    <property type="match status" value="1"/>
</dbReference>
<reference evidence="5 6" key="1">
    <citation type="submission" date="2019-06" db="EMBL/GenBank/DDBJ databases">
        <authorList>
            <person name="Livingstone P."/>
            <person name="Whitworth D."/>
        </authorList>
    </citation>
    <scope>NUCLEOTIDE SEQUENCE [LARGE SCALE GENOMIC DNA]</scope>
    <source>
        <strain evidence="5 6">AM401</strain>
    </source>
</reference>
<dbReference type="GO" id="GO:0005737">
    <property type="term" value="C:cytoplasm"/>
    <property type="evidence" value="ECO:0007669"/>
    <property type="project" value="TreeGrafter"/>
</dbReference>
<dbReference type="PRINTS" id="PR00116">
    <property type="entry name" value="ARGINASE"/>
</dbReference>
<dbReference type="Gene3D" id="3.40.800.10">
    <property type="entry name" value="Ureohydrolase domain"/>
    <property type="match status" value="1"/>
</dbReference>
<protein>
    <submittedName>
        <fullName evidence="5">Arginase family protein</fullName>
    </submittedName>
</protein>
<comment type="similarity">
    <text evidence="4">Belongs to the arginase family.</text>
</comment>
<evidence type="ECO:0000256" key="2">
    <source>
        <dbReference type="ARBA" id="ARBA00022801"/>
    </source>
</evidence>
<evidence type="ECO:0000256" key="3">
    <source>
        <dbReference type="ARBA" id="ARBA00023211"/>
    </source>
</evidence>
<evidence type="ECO:0000313" key="6">
    <source>
        <dbReference type="Proteomes" id="UP000315369"/>
    </source>
</evidence>
<dbReference type="InterPro" id="IPR006035">
    <property type="entry name" value="Ureohydrolase"/>
</dbReference>
<dbReference type="GO" id="GO:0004053">
    <property type="term" value="F:arginase activity"/>
    <property type="evidence" value="ECO:0007669"/>
    <property type="project" value="TreeGrafter"/>
</dbReference>
<dbReference type="InterPro" id="IPR023696">
    <property type="entry name" value="Ureohydrolase_dom_sf"/>
</dbReference>
<name>A0A540WRT8_9BACT</name>
<keyword evidence="2" id="KW-0378">Hydrolase</keyword>
<comment type="caution">
    <text evidence="5">The sequence shown here is derived from an EMBL/GenBank/DDBJ whole genome shotgun (WGS) entry which is preliminary data.</text>
</comment>
<dbReference type="SUPFAM" id="SSF52768">
    <property type="entry name" value="Arginase/deacetylase"/>
    <property type="match status" value="1"/>
</dbReference>
<proteinExistence type="inferred from homology"/>
<sequence length="338" mass="36430">MVASAQHRGYFHRNHLNKYDGYPSVRGVPMPPPIALIAAPSGLGLSRPDRRTPRVDLLPEALLEAGLGHRLKAQVEHTVKPGPYEPQRDKETRVINPRGIAEFSSRLADVVEGVVRDRRFPLVLGGDCSILLGCLLGLKRTGAHHGLAFMDGHTDFWPPEASELGGAAGMDLWFSSGRGPAVLSNLEGRGPLVRDADVAVLGVRDLEHWGAQVSAEHVRDTTMGWMDLNTLRQDGIAASVEQALVRFRASGVSGFWMHLDADVMDDDVMPAVDSRQPDGLSVEELGELVAHLVASGLAVGMDVTIYDPSLDPERHAARALVDSLATGLGALVPTPRTR</sequence>
<dbReference type="PANTHER" id="PTHR43782">
    <property type="entry name" value="ARGINASE"/>
    <property type="match status" value="1"/>
</dbReference>
<dbReference type="PANTHER" id="PTHR43782:SF3">
    <property type="entry name" value="ARGINASE"/>
    <property type="match status" value="1"/>
</dbReference>
<keyword evidence="1" id="KW-0479">Metal-binding</keyword>
<dbReference type="CDD" id="cd09999">
    <property type="entry name" value="Arginase-like_1"/>
    <property type="match status" value="1"/>
</dbReference>
<organism evidence="5 6">
    <name type="scientific">Myxococcus llanfairpwllgwyngyllgogerychwyrndrobwllllantysiliogogogochensis</name>
    <dbReference type="NCBI Taxonomy" id="2590453"/>
    <lineage>
        <taxon>Bacteria</taxon>
        <taxon>Pseudomonadati</taxon>
        <taxon>Myxococcota</taxon>
        <taxon>Myxococcia</taxon>
        <taxon>Myxococcales</taxon>
        <taxon>Cystobacterineae</taxon>
        <taxon>Myxococcaceae</taxon>
        <taxon>Myxococcus</taxon>
    </lineage>
</organism>
<accession>A0A540WRT8</accession>
<dbReference type="EMBL" id="VIFM01000177">
    <property type="protein sequence ID" value="TQF11647.1"/>
    <property type="molecule type" value="Genomic_DNA"/>
</dbReference>
<evidence type="ECO:0000256" key="4">
    <source>
        <dbReference type="PROSITE-ProRule" id="PRU00742"/>
    </source>
</evidence>
<dbReference type="OrthoDB" id="9789727at2"/>
<dbReference type="AlphaFoldDB" id="A0A540WRT8"/>
<keyword evidence="6" id="KW-1185">Reference proteome</keyword>
<dbReference type="Proteomes" id="UP000315369">
    <property type="component" value="Unassembled WGS sequence"/>
</dbReference>
<gene>
    <name evidence="5" type="ORF">FJV41_33175</name>
</gene>
<evidence type="ECO:0000313" key="5">
    <source>
        <dbReference type="EMBL" id="TQF11647.1"/>
    </source>
</evidence>
<dbReference type="PROSITE" id="PS51409">
    <property type="entry name" value="ARGINASE_2"/>
    <property type="match status" value="1"/>
</dbReference>
<keyword evidence="3" id="KW-0464">Manganese</keyword>
<dbReference type="GO" id="GO:0030145">
    <property type="term" value="F:manganese ion binding"/>
    <property type="evidence" value="ECO:0007669"/>
    <property type="project" value="TreeGrafter"/>
</dbReference>